<sequence>MSDEEYDFDELDALTAFLDEEDERNPYDHEDDSDKGHKVPMATTKMDLDESKKTEEELNDEDEEEDDPSTDESKSKEELIEELRIMRKQLKESKKESKSLGSQELFSQALSGSLDSSTRKRLEKKRTGPAKNPSQKKNNPLPPERRRSEPPIENGVQLKHSVSNGDCQFKARTENVKKEVGEKDIISTAPTGKNWQLFYTERIFLVMV</sequence>
<dbReference type="Proteomes" id="UP000230750">
    <property type="component" value="Unassembled WGS sequence"/>
</dbReference>
<dbReference type="AlphaFoldDB" id="A0A2G8L7F0"/>
<evidence type="ECO:0000256" key="1">
    <source>
        <dbReference type="SAM" id="MobiDB-lite"/>
    </source>
</evidence>
<comment type="caution">
    <text evidence="2">The sequence shown here is derived from an EMBL/GenBank/DDBJ whole genome shotgun (WGS) entry which is preliminary data.</text>
</comment>
<feature type="compositionally biased region" description="Acidic residues" evidence="1">
    <location>
        <begin position="57"/>
        <end position="70"/>
    </location>
</feature>
<gene>
    <name evidence="2" type="ORF">BSL78_06930</name>
</gene>
<accession>A0A2G8L7F0</accession>
<protein>
    <submittedName>
        <fullName evidence="2">Uncharacterized protein</fullName>
    </submittedName>
</protein>
<evidence type="ECO:0000313" key="3">
    <source>
        <dbReference type="Proteomes" id="UP000230750"/>
    </source>
</evidence>
<dbReference type="EMBL" id="MRZV01000185">
    <property type="protein sequence ID" value="PIK56191.1"/>
    <property type="molecule type" value="Genomic_DNA"/>
</dbReference>
<feature type="compositionally biased region" description="Basic and acidic residues" evidence="1">
    <location>
        <begin position="46"/>
        <end position="56"/>
    </location>
</feature>
<reference evidence="2 3" key="1">
    <citation type="journal article" date="2017" name="PLoS Biol.">
        <title>The sea cucumber genome provides insights into morphological evolution and visceral regeneration.</title>
        <authorList>
            <person name="Zhang X."/>
            <person name="Sun L."/>
            <person name="Yuan J."/>
            <person name="Sun Y."/>
            <person name="Gao Y."/>
            <person name="Zhang L."/>
            <person name="Li S."/>
            <person name="Dai H."/>
            <person name="Hamel J.F."/>
            <person name="Liu C."/>
            <person name="Yu Y."/>
            <person name="Liu S."/>
            <person name="Lin W."/>
            <person name="Guo K."/>
            <person name="Jin S."/>
            <person name="Xu P."/>
            <person name="Storey K.B."/>
            <person name="Huan P."/>
            <person name="Zhang T."/>
            <person name="Zhou Y."/>
            <person name="Zhang J."/>
            <person name="Lin C."/>
            <person name="Li X."/>
            <person name="Xing L."/>
            <person name="Huo D."/>
            <person name="Sun M."/>
            <person name="Wang L."/>
            <person name="Mercier A."/>
            <person name="Li F."/>
            <person name="Yang H."/>
            <person name="Xiang J."/>
        </authorList>
    </citation>
    <scope>NUCLEOTIDE SEQUENCE [LARGE SCALE GENOMIC DNA]</scope>
    <source>
        <strain evidence="2">Shaxun</strain>
        <tissue evidence="2">Muscle</tissue>
    </source>
</reference>
<feature type="compositionally biased region" description="Basic residues" evidence="1">
    <location>
        <begin position="119"/>
        <end position="128"/>
    </location>
</feature>
<name>A0A2G8L7F0_STIJA</name>
<proteinExistence type="predicted"/>
<feature type="compositionally biased region" description="Basic and acidic residues" evidence="1">
    <location>
        <begin position="71"/>
        <end position="98"/>
    </location>
</feature>
<feature type="compositionally biased region" description="Polar residues" evidence="1">
    <location>
        <begin position="106"/>
        <end position="116"/>
    </location>
</feature>
<feature type="compositionally biased region" description="Basic and acidic residues" evidence="1">
    <location>
        <begin position="24"/>
        <end position="37"/>
    </location>
</feature>
<feature type="compositionally biased region" description="Acidic residues" evidence="1">
    <location>
        <begin position="1"/>
        <end position="23"/>
    </location>
</feature>
<keyword evidence="3" id="KW-1185">Reference proteome</keyword>
<organism evidence="2 3">
    <name type="scientific">Stichopus japonicus</name>
    <name type="common">Sea cucumber</name>
    <dbReference type="NCBI Taxonomy" id="307972"/>
    <lineage>
        <taxon>Eukaryota</taxon>
        <taxon>Metazoa</taxon>
        <taxon>Echinodermata</taxon>
        <taxon>Eleutherozoa</taxon>
        <taxon>Echinozoa</taxon>
        <taxon>Holothuroidea</taxon>
        <taxon>Aspidochirotacea</taxon>
        <taxon>Aspidochirotida</taxon>
        <taxon>Stichopodidae</taxon>
        <taxon>Apostichopus</taxon>
    </lineage>
</organism>
<feature type="region of interest" description="Disordered" evidence="1">
    <location>
        <begin position="1"/>
        <end position="170"/>
    </location>
</feature>
<evidence type="ECO:0000313" key="2">
    <source>
        <dbReference type="EMBL" id="PIK56191.1"/>
    </source>
</evidence>